<evidence type="ECO:0000313" key="2">
    <source>
        <dbReference type="Proteomes" id="UP000710385"/>
    </source>
</evidence>
<reference evidence="1" key="1">
    <citation type="submission" date="2020-05" db="EMBL/GenBank/DDBJ databases">
        <title>High-Quality Genomes of Partial-Nitritation/Anammox System by Hierarchical Clustering Based Hybrid Assembly.</title>
        <authorList>
            <person name="Liu L."/>
            <person name="Wang Y."/>
            <person name="Che Y."/>
            <person name="Chen Y."/>
            <person name="Xia Y."/>
            <person name="Luo R."/>
            <person name="Cheng S.H."/>
            <person name="Zheng C."/>
            <person name="Zhang T."/>
        </authorList>
    </citation>
    <scope>NUCLEOTIDE SEQUENCE</scope>
    <source>
        <strain evidence="1">H1_PAT1</strain>
    </source>
</reference>
<proteinExistence type="predicted"/>
<sequence>MIHKKYPPRILSFGGRETRGGGCDFSRDDPLKVFQGLVDAAGEIAHDFEREHFVIGCVGVALNFRHLFPQRFLFSLLGSRRF</sequence>
<gene>
    <name evidence="1" type="ORF">HS096_02955</name>
</gene>
<dbReference type="EMBL" id="JABTTY010000001">
    <property type="protein sequence ID" value="MBE7525320.1"/>
    <property type="molecule type" value="Genomic_DNA"/>
</dbReference>
<name>A0A928TVT5_UNCKA</name>
<comment type="caution">
    <text evidence="1">The sequence shown here is derived from an EMBL/GenBank/DDBJ whole genome shotgun (WGS) entry which is preliminary data.</text>
</comment>
<organism evidence="1 2">
    <name type="scientific">candidate division WWE3 bacterium</name>
    <dbReference type="NCBI Taxonomy" id="2053526"/>
    <lineage>
        <taxon>Bacteria</taxon>
        <taxon>Katanobacteria</taxon>
    </lineage>
</organism>
<accession>A0A928TVT5</accession>
<protein>
    <submittedName>
        <fullName evidence="1">Uncharacterized protein</fullName>
    </submittedName>
</protein>
<dbReference type="AlphaFoldDB" id="A0A928TVT5"/>
<evidence type="ECO:0000313" key="1">
    <source>
        <dbReference type="EMBL" id="MBE7525320.1"/>
    </source>
</evidence>
<dbReference type="Proteomes" id="UP000710385">
    <property type="component" value="Unassembled WGS sequence"/>
</dbReference>